<dbReference type="AlphaFoldDB" id="A0A1G9ML41"/>
<dbReference type="SUPFAM" id="SSF141868">
    <property type="entry name" value="EAL domain-like"/>
    <property type="match status" value="1"/>
</dbReference>
<dbReference type="Proteomes" id="UP000198662">
    <property type="component" value="Unassembled WGS sequence"/>
</dbReference>
<dbReference type="OrthoDB" id="23692at2"/>
<dbReference type="InterPro" id="IPR001633">
    <property type="entry name" value="EAL_dom"/>
</dbReference>
<reference evidence="5" key="1">
    <citation type="submission" date="2016-10" db="EMBL/GenBank/DDBJ databases">
        <authorList>
            <person name="Varghese N."/>
            <person name="Submissions S."/>
        </authorList>
    </citation>
    <scope>NUCLEOTIDE SEQUENCE [LARGE SCALE GENOMIC DNA]</scope>
    <source>
        <strain evidence="5">CGMCC 4.3147</strain>
    </source>
</reference>
<dbReference type="CDD" id="cd01949">
    <property type="entry name" value="GGDEF"/>
    <property type="match status" value="1"/>
</dbReference>
<dbReference type="EMBL" id="FNGF01000009">
    <property type="protein sequence ID" value="SDL74844.1"/>
    <property type="molecule type" value="Genomic_DNA"/>
</dbReference>
<dbReference type="InterPro" id="IPR029787">
    <property type="entry name" value="Nucleotide_cyclase"/>
</dbReference>
<dbReference type="RefSeq" id="WP_091054210.1">
    <property type="nucleotide sequence ID" value="NZ_FNGF01000009.1"/>
</dbReference>
<dbReference type="PANTHER" id="PTHR44757">
    <property type="entry name" value="DIGUANYLATE CYCLASE DGCP"/>
    <property type="match status" value="1"/>
</dbReference>
<organism evidence="4 5">
    <name type="scientific">Glycomyces sambucus</name>
    <dbReference type="NCBI Taxonomy" id="380244"/>
    <lineage>
        <taxon>Bacteria</taxon>
        <taxon>Bacillati</taxon>
        <taxon>Actinomycetota</taxon>
        <taxon>Actinomycetes</taxon>
        <taxon>Glycomycetales</taxon>
        <taxon>Glycomycetaceae</taxon>
        <taxon>Glycomyces</taxon>
    </lineage>
</organism>
<keyword evidence="5" id="KW-1185">Reference proteome</keyword>
<accession>A0A1G9ML41</accession>
<feature type="transmembrane region" description="Helical" evidence="1">
    <location>
        <begin position="122"/>
        <end position="142"/>
    </location>
</feature>
<dbReference type="CDD" id="cd01948">
    <property type="entry name" value="EAL"/>
    <property type="match status" value="1"/>
</dbReference>
<protein>
    <submittedName>
        <fullName evidence="4">Diguanylate cyclase (GGDEF) domain-containing protein</fullName>
    </submittedName>
</protein>
<dbReference type="PROSITE" id="PS50887">
    <property type="entry name" value="GGDEF"/>
    <property type="match status" value="1"/>
</dbReference>
<dbReference type="PROSITE" id="PS50883">
    <property type="entry name" value="EAL"/>
    <property type="match status" value="1"/>
</dbReference>
<sequence>MATTLMRNTAPREHPGRYYGFMSAVTVLAIVGAGVTAVRANAFDSGAFDVPFAFWLTAGLALIAEFRPTRWGGLWMSPIASIYLVYVLATMITWGFLPALVVQSGAIVLLSVQIQSSAWRTIFNVSQQGLALCVAWTVWNAVTGGSTAWNGTAIELLAVFAAGTAWTLTSSALVAGRQGLRTGTGWGDLTLQWLKSEWALRATQVAIAPILATAAMSSWWLVAASAIPIFSVYRILQTAADREREADHDPLTGLLNRKGFQEEVDGKLADAAETKTAVALLILDLDRFADVNSALGHEVGDQLLVELAKRFTTDIPPGKKIAHLGGDEFAFVWSELDGMTDPMECAREIRARLDAPIVLADVSLEVDGSVGVAVFPDDGPDFQTLFRHADIAMYESKQRAGTYTRYGAEFDHHSPERLHLLGDLRRALDHPDAPGVNLFYQPQVRLVDGEVIGAEALLRYSHPERGVVNPAEIIETAEHSSVMRMLTERVVDIALRQLRTWKESGYDLRMAVNVSVRDLQSPEFTDFLTERIDAYGVNAKRLQLEITESALMADPRRVLQNVQRLSDLGVGISLDDFGTGFSSMQHLRRLPVTEIKIDKSFVTTLCDDPDNAAIVSTTIDLGRALDVEVVAEGVEDEKVRKQLEGWGCHAGQGWHFAKPMSADAFERWMAEQRQGH</sequence>
<evidence type="ECO:0000259" key="2">
    <source>
        <dbReference type="PROSITE" id="PS50883"/>
    </source>
</evidence>
<dbReference type="SMART" id="SM00052">
    <property type="entry name" value="EAL"/>
    <property type="match status" value="1"/>
</dbReference>
<gene>
    <name evidence="4" type="ORF">SAMN05216298_5038</name>
</gene>
<dbReference type="SMART" id="SM00267">
    <property type="entry name" value="GGDEF"/>
    <property type="match status" value="1"/>
</dbReference>
<keyword evidence="1" id="KW-0472">Membrane</keyword>
<evidence type="ECO:0000313" key="4">
    <source>
        <dbReference type="EMBL" id="SDL74844.1"/>
    </source>
</evidence>
<feature type="domain" description="GGDEF" evidence="3">
    <location>
        <begin position="276"/>
        <end position="409"/>
    </location>
</feature>
<keyword evidence="1" id="KW-1133">Transmembrane helix</keyword>
<dbReference type="Pfam" id="PF00990">
    <property type="entry name" value="GGDEF"/>
    <property type="match status" value="1"/>
</dbReference>
<feature type="transmembrane region" description="Helical" evidence="1">
    <location>
        <begin position="154"/>
        <end position="175"/>
    </location>
</feature>
<dbReference type="PANTHER" id="PTHR44757:SF2">
    <property type="entry name" value="BIOFILM ARCHITECTURE MAINTENANCE PROTEIN MBAA"/>
    <property type="match status" value="1"/>
</dbReference>
<proteinExistence type="predicted"/>
<dbReference type="InterPro" id="IPR035919">
    <property type="entry name" value="EAL_sf"/>
</dbReference>
<keyword evidence="1" id="KW-0812">Transmembrane</keyword>
<dbReference type="Gene3D" id="3.30.70.270">
    <property type="match status" value="1"/>
</dbReference>
<feature type="transmembrane region" description="Helical" evidence="1">
    <location>
        <begin position="45"/>
        <end position="63"/>
    </location>
</feature>
<dbReference type="NCBIfam" id="TIGR00254">
    <property type="entry name" value="GGDEF"/>
    <property type="match status" value="1"/>
</dbReference>
<dbReference type="Pfam" id="PF00563">
    <property type="entry name" value="EAL"/>
    <property type="match status" value="1"/>
</dbReference>
<dbReference type="STRING" id="380244.SAMN05216298_5038"/>
<name>A0A1G9ML41_9ACTN</name>
<feature type="transmembrane region" description="Helical" evidence="1">
    <location>
        <begin position="205"/>
        <end position="230"/>
    </location>
</feature>
<feature type="transmembrane region" description="Helical" evidence="1">
    <location>
        <begin position="83"/>
        <end position="110"/>
    </location>
</feature>
<dbReference type="InterPro" id="IPR043128">
    <property type="entry name" value="Rev_trsase/Diguanyl_cyclase"/>
</dbReference>
<dbReference type="InterPro" id="IPR052155">
    <property type="entry name" value="Biofilm_reg_signaling"/>
</dbReference>
<dbReference type="InterPro" id="IPR000160">
    <property type="entry name" value="GGDEF_dom"/>
</dbReference>
<evidence type="ECO:0000313" key="5">
    <source>
        <dbReference type="Proteomes" id="UP000198662"/>
    </source>
</evidence>
<evidence type="ECO:0000256" key="1">
    <source>
        <dbReference type="SAM" id="Phobius"/>
    </source>
</evidence>
<feature type="transmembrane region" description="Helical" evidence="1">
    <location>
        <begin position="18"/>
        <end position="38"/>
    </location>
</feature>
<evidence type="ECO:0000259" key="3">
    <source>
        <dbReference type="PROSITE" id="PS50887"/>
    </source>
</evidence>
<dbReference type="SUPFAM" id="SSF55073">
    <property type="entry name" value="Nucleotide cyclase"/>
    <property type="match status" value="1"/>
</dbReference>
<dbReference type="Gene3D" id="3.20.20.450">
    <property type="entry name" value="EAL domain"/>
    <property type="match status" value="1"/>
</dbReference>
<feature type="domain" description="EAL" evidence="2">
    <location>
        <begin position="417"/>
        <end position="673"/>
    </location>
</feature>